<evidence type="ECO:0000313" key="5">
    <source>
        <dbReference type="EMBL" id="KAJ8475165.1"/>
    </source>
</evidence>
<gene>
    <name evidence="5" type="ORF">ONZ51_g6743</name>
</gene>
<evidence type="ECO:0000256" key="2">
    <source>
        <dbReference type="ARBA" id="ARBA00022679"/>
    </source>
</evidence>
<evidence type="ECO:0000256" key="1">
    <source>
        <dbReference type="ARBA" id="ARBA00022603"/>
    </source>
</evidence>
<dbReference type="GO" id="GO:0032259">
    <property type="term" value="P:methylation"/>
    <property type="evidence" value="ECO:0007669"/>
    <property type="project" value="UniProtKB-KW"/>
</dbReference>
<dbReference type="Gene3D" id="3.40.50.150">
    <property type="entry name" value="Vaccinia Virus protein VP39"/>
    <property type="match status" value="1"/>
</dbReference>
<feature type="domain" description="O-methyltransferase C-terminal" evidence="4">
    <location>
        <begin position="266"/>
        <end position="457"/>
    </location>
</feature>
<dbReference type="InterPro" id="IPR001077">
    <property type="entry name" value="COMT_C"/>
</dbReference>
<keyword evidence="6" id="KW-1185">Reference proteome</keyword>
<proteinExistence type="predicted"/>
<keyword evidence="1" id="KW-0489">Methyltransferase</keyword>
<dbReference type="GO" id="GO:0008171">
    <property type="term" value="F:O-methyltransferase activity"/>
    <property type="evidence" value="ECO:0007669"/>
    <property type="project" value="InterPro"/>
</dbReference>
<dbReference type="Pfam" id="PF00891">
    <property type="entry name" value="Methyltransf_2"/>
    <property type="match status" value="1"/>
</dbReference>
<organism evidence="5 6">
    <name type="scientific">Trametes cubensis</name>
    <dbReference type="NCBI Taxonomy" id="1111947"/>
    <lineage>
        <taxon>Eukaryota</taxon>
        <taxon>Fungi</taxon>
        <taxon>Dikarya</taxon>
        <taxon>Basidiomycota</taxon>
        <taxon>Agaricomycotina</taxon>
        <taxon>Agaricomycetes</taxon>
        <taxon>Polyporales</taxon>
        <taxon>Polyporaceae</taxon>
        <taxon>Trametes</taxon>
    </lineage>
</organism>
<reference evidence="5" key="1">
    <citation type="submission" date="2022-11" db="EMBL/GenBank/DDBJ databases">
        <title>Genome Sequence of Cubamyces cubensis.</title>
        <authorList>
            <person name="Buettner E."/>
        </authorList>
    </citation>
    <scope>NUCLEOTIDE SEQUENCE</scope>
    <source>
        <strain evidence="5">MPL-01</strain>
    </source>
</reference>
<evidence type="ECO:0000313" key="6">
    <source>
        <dbReference type="Proteomes" id="UP001215151"/>
    </source>
</evidence>
<accession>A0AAD7TSL7</accession>
<sequence>MTFQAIRALHNCIGSAIDDLEQIFNQAGTTSQDFPAMDDPMSPAQASPSSEALAEELANGPAALVPIRHIVAACAQLSATVNRPFDSIMDAIKGGQLSACVRFMEAANIVEILRGAGPDGMHVDDICQAIVDLRPKSSVNLPDTKNLTPERLDTGKTLEELRSDPAHKFTRTNGLAASVSHISDELSKSGMHLTEWLLPDTRYINPISYYAASHENAEQEIHHFAPFNLAYRTELGYFEWLELPGHAHKLKRVEHSMTGTGAWEVKDDLLRAFPWDQLVPGSLLVDVGGGIGSASILVAQAHPHIRVLVEDRPSVVESAHSAWGSGHQSLFRTGRVSWRTRDFFAPWFPFADEKIPDVFLLRLVLHDWPDDDARKILRELRPAAGPNTRLIIGDMLLMHACHNDNEQALTKRDSPLLANLGAANLQPYLLDLMMTAMLAGKERTKDEMAALLLSAGWKMSEVKRSAASLWAYTIAVPA</sequence>
<protein>
    <recommendedName>
        <fullName evidence="4">O-methyltransferase C-terminal domain-containing protein</fullName>
    </recommendedName>
</protein>
<dbReference type="CDD" id="cd02440">
    <property type="entry name" value="AdoMet_MTases"/>
    <property type="match status" value="1"/>
</dbReference>
<dbReference type="Proteomes" id="UP001215151">
    <property type="component" value="Unassembled WGS sequence"/>
</dbReference>
<comment type="caution">
    <text evidence="5">The sequence shown here is derived from an EMBL/GenBank/DDBJ whole genome shotgun (WGS) entry which is preliminary data.</text>
</comment>
<keyword evidence="2" id="KW-0808">Transferase</keyword>
<dbReference type="SUPFAM" id="SSF53335">
    <property type="entry name" value="S-adenosyl-L-methionine-dependent methyltransferases"/>
    <property type="match status" value="1"/>
</dbReference>
<dbReference type="AlphaFoldDB" id="A0AAD7TSL7"/>
<evidence type="ECO:0000259" key="4">
    <source>
        <dbReference type="Pfam" id="PF00891"/>
    </source>
</evidence>
<dbReference type="EMBL" id="JAPEVG010000167">
    <property type="protein sequence ID" value="KAJ8475165.1"/>
    <property type="molecule type" value="Genomic_DNA"/>
</dbReference>
<dbReference type="InterPro" id="IPR029063">
    <property type="entry name" value="SAM-dependent_MTases_sf"/>
</dbReference>
<dbReference type="PANTHER" id="PTHR43712">
    <property type="entry name" value="PUTATIVE (AFU_ORTHOLOGUE AFUA_4G14580)-RELATED"/>
    <property type="match status" value="1"/>
</dbReference>
<dbReference type="PROSITE" id="PS51683">
    <property type="entry name" value="SAM_OMT_II"/>
    <property type="match status" value="1"/>
</dbReference>
<dbReference type="PANTHER" id="PTHR43712:SF2">
    <property type="entry name" value="O-METHYLTRANSFERASE CICE"/>
    <property type="match status" value="1"/>
</dbReference>
<evidence type="ECO:0000256" key="3">
    <source>
        <dbReference type="ARBA" id="ARBA00022691"/>
    </source>
</evidence>
<dbReference type="InterPro" id="IPR016461">
    <property type="entry name" value="COMT-like"/>
</dbReference>
<keyword evidence="3" id="KW-0949">S-adenosyl-L-methionine</keyword>
<name>A0AAD7TSL7_9APHY</name>